<proteinExistence type="predicted"/>
<keyword evidence="2" id="KW-1185">Reference proteome</keyword>
<gene>
    <name evidence="1" type="ORF">HGRIS_001299</name>
</gene>
<accession>A0ABR3JR40</accession>
<protein>
    <submittedName>
        <fullName evidence="1">Uncharacterized protein</fullName>
    </submittedName>
</protein>
<sequence length="183" mass="21253">MNGPYKDLDEVLQFSYQWKEAQTEQEQKQFFEAYGWRWSPLLRLPYWNPVRYTIIESMHALDLNLLSHHIRDCFIVDLKQQGSDGAAALSVQTRRKRAIASAREIKICLELIKANDASLRWKLLAFKRSVLYQVCLDCDIRREGNNLIVVCSWLWIPNGWIKPFLAGEYDRQPAVLAGPSGNP</sequence>
<evidence type="ECO:0000313" key="2">
    <source>
        <dbReference type="Proteomes" id="UP001556367"/>
    </source>
</evidence>
<dbReference type="EMBL" id="JASNQZ010000005">
    <property type="protein sequence ID" value="KAL0957506.1"/>
    <property type="molecule type" value="Genomic_DNA"/>
</dbReference>
<name>A0ABR3JR40_9AGAR</name>
<reference evidence="2" key="1">
    <citation type="submission" date="2024-06" db="EMBL/GenBank/DDBJ databases">
        <title>Multi-omics analyses provide insights into the biosynthesis of the anticancer antibiotic pleurotin in Hohenbuehelia grisea.</title>
        <authorList>
            <person name="Weaver J.A."/>
            <person name="Alberti F."/>
        </authorList>
    </citation>
    <scope>NUCLEOTIDE SEQUENCE [LARGE SCALE GENOMIC DNA]</scope>
    <source>
        <strain evidence="2">T-177</strain>
    </source>
</reference>
<evidence type="ECO:0000313" key="1">
    <source>
        <dbReference type="EMBL" id="KAL0957506.1"/>
    </source>
</evidence>
<dbReference type="Proteomes" id="UP001556367">
    <property type="component" value="Unassembled WGS sequence"/>
</dbReference>
<comment type="caution">
    <text evidence="1">The sequence shown here is derived from an EMBL/GenBank/DDBJ whole genome shotgun (WGS) entry which is preliminary data.</text>
</comment>
<organism evidence="1 2">
    <name type="scientific">Hohenbuehelia grisea</name>
    <dbReference type="NCBI Taxonomy" id="104357"/>
    <lineage>
        <taxon>Eukaryota</taxon>
        <taxon>Fungi</taxon>
        <taxon>Dikarya</taxon>
        <taxon>Basidiomycota</taxon>
        <taxon>Agaricomycotina</taxon>
        <taxon>Agaricomycetes</taxon>
        <taxon>Agaricomycetidae</taxon>
        <taxon>Agaricales</taxon>
        <taxon>Pleurotineae</taxon>
        <taxon>Pleurotaceae</taxon>
        <taxon>Hohenbuehelia</taxon>
    </lineage>
</organism>